<dbReference type="Pfam" id="PF13374">
    <property type="entry name" value="TPR_10"/>
    <property type="match status" value="1"/>
</dbReference>
<dbReference type="SUPFAM" id="SSF56399">
    <property type="entry name" value="ADP-ribosylation"/>
    <property type="match status" value="1"/>
</dbReference>
<dbReference type="EMBL" id="CAJNOW010015974">
    <property type="protein sequence ID" value="CAF1646567.1"/>
    <property type="molecule type" value="Genomic_DNA"/>
</dbReference>
<feature type="repeat" description="TPR" evidence="3">
    <location>
        <begin position="519"/>
        <end position="552"/>
    </location>
</feature>
<dbReference type="PROSITE" id="PS50005">
    <property type="entry name" value="TPR"/>
    <property type="match status" value="4"/>
</dbReference>
<keyword evidence="2 3" id="KW-0802">TPR repeat</keyword>
<feature type="compositionally biased region" description="Low complexity" evidence="4">
    <location>
        <begin position="1"/>
        <end position="15"/>
    </location>
</feature>
<gene>
    <name evidence="5" type="ORF">KQP761_LOCUS29120</name>
</gene>
<evidence type="ECO:0000313" key="6">
    <source>
        <dbReference type="Proteomes" id="UP000663834"/>
    </source>
</evidence>
<dbReference type="OrthoDB" id="5986190at2759"/>
<comment type="caution">
    <text evidence="5">The sequence shown here is derived from an EMBL/GenBank/DDBJ whole genome shotgun (WGS) entry which is preliminary data.</text>
</comment>
<keyword evidence="1" id="KW-0677">Repeat</keyword>
<feature type="repeat" description="TPR" evidence="3">
    <location>
        <begin position="645"/>
        <end position="678"/>
    </location>
</feature>
<feature type="compositionally biased region" description="Polar residues" evidence="4">
    <location>
        <begin position="37"/>
        <end position="54"/>
    </location>
</feature>
<sequence length="700" mass="80127">MHKSSSYTTSNANYSGHSTEKKTIKASSTSHTKHSTYQKSDATSSVSHSGYSTKKTTEISTQVTTNATAVASSTNFRARPRRVVQNFVLVWLDAHIDEKKEDFRNSFTELRKIVVTLETFTEVDQCIGYLNSINDQKIFLIISGSVGQTMMPLIHNMTQLDTIFVFCSNKDRHKVWAKEWPKVEGVHGSIKSLCKQLTKTTRACDHNAIPMSFLPTRNTSDAASNDQDLHHLPTNYLYSVIFKDIVLEINDDDNDAKSIKDLQIYCKKQNIPDAEINELKHKYHQKSPIWWYTCEMFLYGMLNRGLRSVDMETMSKLGFFIRSLHLRLEQLHQEQSANFKKPFTVYRGQGLSKEDFQNLLNSKGGLLSFNNFLSTSIDQQVSMAFVERAMQKNQDIVGVIFIMKINPSKISTSITPFAMIDDYAAVKSEQEILFTMHTIFRVVEIKQTAKNSRLWEVQLTITDDNDPQLSIFTNRIKEEIDGRGWYRMGQLMLKVGHFDDAEGLYNELLEKASTDSDRAYIYHQLGWLKDDQGKYLEAVKFYEKYLEIKRETLPEDDASLAPTFNNIGTVYNNMDEYSKALRFYEKANKIYEKALPPNHPNLATSYCSIGTVYNSMGDYSKALEFYKKDIAIKKISLPPTHPDLANSYNNIGVAYSEMGDYPKAISLLEKALDIYRKSLPSTHPNIKRAMNSIEAVKKKL</sequence>
<evidence type="ECO:0000256" key="1">
    <source>
        <dbReference type="ARBA" id="ARBA00022737"/>
    </source>
</evidence>
<reference evidence="5" key="1">
    <citation type="submission" date="2021-02" db="EMBL/GenBank/DDBJ databases">
        <authorList>
            <person name="Nowell W R."/>
        </authorList>
    </citation>
    <scope>NUCLEOTIDE SEQUENCE</scope>
</reference>
<accession>A0A816EDZ6</accession>
<evidence type="ECO:0000256" key="3">
    <source>
        <dbReference type="PROSITE-ProRule" id="PRU00339"/>
    </source>
</evidence>
<dbReference type="Gene3D" id="3.90.176.10">
    <property type="entry name" value="Toxin ADP-ribosyltransferase, Chain A, domain 1"/>
    <property type="match status" value="1"/>
</dbReference>
<dbReference type="PROSITE" id="PS51996">
    <property type="entry name" value="TR_MART"/>
    <property type="match status" value="1"/>
</dbReference>
<dbReference type="InterPro" id="IPR019734">
    <property type="entry name" value="TPR_rpt"/>
</dbReference>
<feature type="region of interest" description="Disordered" evidence="4">
    <location>
        <begin position="1"/>
        <end position="58"/>
    </location>
</feature>
<dbReference type="Pfam" id="PF13424">
    <property type="entry name" value="TPR_12"/>
    <property type="match status" value="2"/>
</dbReference>
<protein>
    <submittedName>
        <fullName evidence="5">Uncharacterized protein</fullName>
    </submittedName>
</protein>
<dbReference type="PROSITE" id="PS50293">
    <property type="entry name" value="TPR_REGION"/>
    <property type="match status" value="1"/>
</dbReference>
<dbReference type="PANTHER" id="PTHR45641:SF19">
    <property type="entry name" value="NEPHROCYSTIN-3"/>
    <property type="match status" value="1"/>
</dbReference>
<dbReference type="Gene3D" id="1.25.40.10">
    <property type="entry name" value="Tetratricopeptide repeat domain"/>
    <property type="match status" value="2"/>
</dbReference>
<dbReference type="SUPFAM" id="SSF48452">
    <property type="entry name" value="TPR-like"/>
    <property type="match status" value="1"/>
</dbReference>
<dbReference type="PANTHER" id="PTHR45641">
    <property type="entry name" value="TETRATRICOPEPTIDE REPEAT PROTEIN (AFU_ORTHOLOGUE AFUA_6G03870)"/>
    <property type="match status" value="1"/>
</dbReference>
<evidence type="ECO:0000256" key="4">
    <source>
        <dbReference type="SAM" id="MobiDB-lite"/>
    </source>
</evidence>
<organism evidence="5 6">
    <name type="scientific">Rotaria magnacalcarata</name>
    <dbReference type="NCBI Taxonomy" id="392030"/>
    <lineage>
        <taxon>Eukaryota</taxon>
        <taxon>Metazoa</taxon>
        <taxon>Spiralia</taxon>
        <taxon>Gnathifera</taxon>
        <taxon>Rotifera</taxon>
        <taxon>Eurotatoria</taxon>
        <taxon>Bdelloidea</taxon>
        <taxon>Philodinida</taxon>
        <taxon>Philodinidae</taxon>
        <taxon>Rotaria</taxon>
    </lineage>
</organism>
<evidence type="ECO:0000256" key="2">
    <source>
        <dbReference type="ARBA" id="ARBA00022803"/>
    </source>
</evidence>
<dbReference type="InterPro" id="IPR011990">
    <property type="entry name" value="TPR-like_helical_dom_sf"/>
</dbReference>
<evidence type="ECO:0000313" key="5">
    <source>
        <dbReference type="EMBL" id="CAF1646567.1"/>
    </source>
</evidence>
<dbReference type="SMART" id="SM00028">
    <property type="entry name" value="TPR"/>
    <property type="match status" value="5"/>
</dbReference>
<name>A0A816EDZ6_9BILA</name>
<feature type="repeat" description="TPR" evidence="3">
    <location>
        <begin position="603"/>
        <end position="636"/>
    </location>
</feature>
<proteinExistence type="predicted"/>
<feature type="repeat" description="TPR" evidence="3">
    <location>
        <begin position="561"/>
        <end position="594"/>
    </location>
</feature>
<dbReference type="Proteomes" id="UP000663834">
    <property type="component" value="Unassembled WGS sequence"/>
</dbReference>
<dbReference type="AlphaFoldDB" id="A0A816EDZ6"/>